<evidence type="ECO:0000313" key="1">
    <source>
        <dbReference type="EMBL" id="TSC65286.1"/>
    </source>
</evidence>
<name>A0A554JAE1_9BACT</name>
<accession>A0A554JAE1</accession>
<dbReference type="InterPro" id="IPR011009">
    <property type="entry name" value="Kinase-like_dom_sf"/>
</dbReference>
<sequence>MIPLKARRSGSSTEFEATDRIARAAKESALLHQASRVNRYLIPRHLAEFVFENQMIFVTEILQGKSVTEICIGKKEVEKIADAIRQNQDVLSQTSLGKELIAEASRATSYYKTKVAKFLKSHFDINIGFEELAFLEPLEELRRSSAVIVSDRSPANFVIHEDRVGAYDFEVAFAGVAFEDWSWFIDDPRLNTSISWQEILHLFCEDYAKVDRRSEAEITQSFFISSIFVCIKQSCMMLAMGEAEMSNHYLACATRSAKQSTNKEAIELVRRLREKSPYEIRNE</sequence>
<dbReference type="AlphaFoldDB" id="A0A554JAE1"/>
<protein>
    <submittedName>
        <fullName evidence="1">Uncharacterized protein</fullName>
    </submittedName>
</protein>
<dbReference type="SUPFAM" id="SSF56112">
    <property type="entry name" value="Protein kinase-like (PK-like)"/>
    <property type="match status" value="1"/>
</dbReference>
<comment type="caution">
    <text evidence="1">The sequence shown here is derived from an EMBL/GenBank/DDBJ whole genome shotgun (WGS) entry which is preliminary data.</text>
</comment>
<dbReference type="Proteomes" id="UP000319613">
    <property type="component" value="Unassembled WGS sequence"/>
</dbReference>
<organism evidence="1 2">
    <name type="scientific">Candidatus Doudnabacteria bacterium Gr01-1014_77</name>
    <dbReference type="NCBI Taxonomy" id="2017133"/>
    <lineage>
        <taxon>Bacteria</taxon>
        <taxon>Candidatus Doudnaibacteriota</taxon>
    </lineage>
</organism>
<evidence type="ECO:0000313" key="2">
    <source>
        <dbReference type="Proteomes" id="UP000319613"/>
    </source>
</evidence>
<reference evidence="1 2" key="1">
    <citation type="submission" date="2017-07" db="EMBL/GenBank/DDBJ databases">
        <title>Mechanisms for carbon and nitrogen cycling indicate functional differentiation within the Candidate Phyla Radiation.</title>
        <authorList>
            <person name="Danczak R.E."/>
            <person name="Johnston M.D."/>
            <person name="Kenah C."/>
            <person name="Slattery M."/>
            <person name="Wrighton K.C."/>
            <person name="Wilkins M.J."/>
        </authorList>
    </citation>
    <scope>NUCLEOTIDE SEQUENCE [LARGE SCALE GENOMIC DNA]</scope>
    <source>
        <strain evidence="1">Gr01-1014_77</strain>
    </source>
</reference>
<gene>
    <name evidence="1" type="ORF">G01um101477_546</name>
</gene>
<dbReference type="EMBL" id="VMFF01000054">
    <property type="protein sequence ID" value="TSC65286.1"/>
    <property type="molecule type" value="Genomic_DNA"/>
</dbReference>
<proteinExistence type="predicted"/>